<proteinExistence type="predicted"/>
<dbReference type="Proteomes" id="UP001379533">
    <property type="component" value="Chromosome"/>
</dbReference>
<name>A0ABZ2KN75_9BACT</name>
<protein>
    <submittedName>
        <fullName evidence="2">Uncharacterized protein</fullName>
    </submittedName>
</protein>
<evidence type="ECO:0000256" key="1">
    <source>
        <dbReference type="SAM" id="MobiDB-lite"/>
    </source>
</evidence>
<accession>A0ABZ2KN75</accession>
<gene>
    <name evidence="2" type="ORF">LZC95_19735</name>
</gene>
<dbReference type="EMBL" id="CP089982">
    <property type="protein sequence ID" value="WXA99040.1"/>
    <property type="molecule type" value="Genomic_DNA"/>
</dbReference>
<feature type="region of interest" description="Disordered" evidence="1">
    <location>
        <begin position="1"/>
        <end position="27"/>
    </location>
</feature>
<organism evidence="2 3">
    <name type="scientific">Pendulispora brunnea</name>
    <dbReference type="NCBI Taxonomy" id="2905690"/>
    <lineage>
        <taxon>Bacteria</taxon>
        <taxon>Pseudomonadati</taxon>
        <taxon>Myxococcota</taxon>
        <taxon>Myxococcia</taxon>
        <taxon>Myxococcales</taxon>
        <taxon>Sorangiineae</taxon>
        <taxon>Pendulisporaceae</taxon>
        <taxon>Pendulispora</taxon>
    </lineage>
</organism>
<evidence type="ECO:0000313" key="3">
    <source>
        <dbReference type="Proteomes" id="UP001379533"/>
    </source>
</evidence>
<keyword evidence="3" id="KW-1185">Reference proteome</keyword>
<evidence type="ECO:0000313" key="2">
    <source>
        <dbReference type="EMBL" id="WXA99040.1"/>
    </source>
</evidence>
<reference evidence="2 3" key="1">
    <citation type="submission" date="2021-12" db="EMBL/GenBank/DDBJ databases">
        <title>Discovery of the Pendulisporaceae a myxobacterial family with distinct sporulation behavior and unique specialized metabolism.</title>
        <authorList>
            <person name="Garcia R."/>
            <person name="Popoff A."/>
            <person name="Bader C.D."/>
            <person name="Loehr J."/>
            <person name="Walesch S."/>
            <person name="Walt C."/>
            <person name="Boldt J."/>
            <person name="Bunk B."/>
            <person name="Haeckl F.J.F.P.J."/>
            <person name="Gunesch A.P."/>
            <person name="Birkelbach J."/>
            <person name="Nuebel U."/>
            <person name="Pietschmann T."/>
            <person name="Bach T."/>
            <person name="Mueller R."/>
        </authorList>
    </citation>
    <scope>NUCLEOTIDE SEQUENCE [LARGE SCALE GENOMIC DNA]</scope>
    <source>
        <strain evidence="2 3">MSr12523</strain>
    </source>
</reference>
<dbReference type="RefSeq" id="WP_394849670.1">
    <property type="nucleotide sequence ID" value="NZ_CP089982.1"/>
</dbReference>
<sequence>MNNEIHALTAAAAPPLASPSPLSAEQRHLRHLEKQVHREYETLLIRVEGLARQLSRLAASLQTHGVQWRVASDGAVRGQGLDIDLACARFSASLDALASFRAEFIDEG</sequence>
<feature type="compositionally biased region" description="Low complexity" evidence="1">
    <location>
        <begin position="7"/>
        <end position="24"/>
    </location>
</feature>